<protein>
    <submittedName>
        <fullName evidence="1">Uncharacterized protein</fullName>
    </submittedName>
</protein>
<gene>
    <name evidence="1" type="ORF">DI549_10275</name>
</gene>
<sequence length="99" mass="11142">METQQLRALLGQRLEIVQEIARLNARQLQNRQILSGFELEVMLCERDLPQGGDAAAGAERLAQARAQCGTAEARLAEDESELVEWHRRLDAVDRQISES</sequence>
<dbReference type="EMBL" id="QFQD01000028">
    <property type="protein sequence ID" value="PZQ82836.1"/>
    <property type="molecule type" value="Genomic_DNA"/>
</dbReference>
<name>A0A2W5R011_ANCNO</name>
<evidence type="ECO:0000313" key="2">
    <source>
        <dbReference type="Proteomes" id="UP000248887"/>
    </source>
</evidence>
<organism evidence="1 2">
    <name type="scientific">Ancylobacter novellus</name>
    <name type="common">Thiobacillus novellus</name>
    <dbReference type="NCBI Taxonomy" id="921"/>
    <lineage>
        <taxon>Bacteria</taxon>
        <taxon>Pseudomonadati</taxon>
        <taxon>Pseudomonadota</taxon>
        <taxon>Alphaproteobacteria</taxon>
        <taxon>Hyphomicrobiales</taxon>
        <taxon>Xanthobacteraceae</taxon>
        <taxon>Ancylobacter</taxon>
    </lineage>
</organism>
<evidence type="ECO:0000313" key="1">
    <source>
        <dbReference type="EMBL" id="PZQ82836.1"/>
    </source>
</evidence>
<dbReference type="Proteomes" id="UP000248887">
    <property type="component" value="Unassembled WGS sequence"/>
</dbReference>
<dbReference type="AlphaFoldDB" id="A0A2W5R011"/>
<comment type="caution">
    <text evidence="1">The sequence shown here is derived from an EMBL/GenBank/DDBJ whole genome shotgun (WGS) entry which is preliminary data.</text>
</comment>
<accession>A0A2W5R011</accession>
<proteinExistence type="predicted"/>
<reference evidence="1 2" key="1">
    <citation type="submission" date="2017-08" db="EMBL/GenBank/DDBJ databases">
        <title>Infants hospitalized years apart are colonized by the same room-sourced microbial strains.</title>
        <authorList>
            <person name="Brooks B."/>
            <person name="Olm M.R."/>
            <person name="Firek B.A."/>
            <person name="Baker R."/>
            <person name="Thomas B.C."/>
            <person name="Morowitz M.J."/>
            <person name="Banfield J.F."/>
        </authorList>
    </citation>
    <scope>NUCLEOTIDE SEQUENCE [LARGE SCALE GENOMIC DNA]</scope>
    <source>
        <strain evidence="1">S2_005_001_R2_27</strain>
    </source>
</reference>